<keyword evidence="3" id="KW-0808">Transferase</keyword>
<name>A0AAR5Q6G0_DENPD</name>
<keyword evidence="10" id="KW-1185">Reference proteome</keyword>
<comment type="similarity">
    <text evidence="1">Belongs to the protein kinase superfamily. CMGC Ser/Thr protein kinase family. GSK-3 subfamily.</text>
</comment>
<keyword evidence="6 7" id="KW-0067">ATP-binding</keyword>
<dbReference type="GO" id="GO:0030424">
    <property type="term" value="C:axon"/>
    <property type="evidence" value="ECO:0007669"/>
    <property type="project" value="TreeGrafter"/>
</dbReference>
<dbReference type="GO" id="GO:0004674">
    <property type="term" value="F:protein serine/threonine kinase activity"/>
    <property type="evidence" value="ECO:0007669"/>
    <property type="project" value="UniProtKB-KW"/>
</dbReference>
<dbReference type="Gene3D" id="3.30.200.20">
    <property type="entry name" value="Phosphorylase Kinase, domain 1"/>
    <property type="match status" value="1"/>
</dbReference>
<accession>A0AAR5Q6G0</accession>
<dbReference type="FunFam" id="3.30.200.20:FF:000009">
    <property type="entry name" value="Glycogen synthase kinase-3 beta"/>
    <property type="match status" value="1"/>
</dbReference>
<dbReference type="AlphaFoldDB" id="A0AAR5Q6G0"/>
<feature type="binding site" evidence="7">
    <location>
        <position position="164"/>
    </location>
    <ligand>
        <name>ATP</name>
        <dbReference type="ChEBI" id="CHEBI:30616"/>
    </ligand>
</feature>
<dbReference type="GO" id="GO:0005524">
    <property type="term" value="F:ATP binding"/>
    <property type="evidence" value="ECO:0007669"/>
    <property type="project" value="UniProtKB-UniRule"/>
</dbReference>
<reference evidence="9" key="2">
    <citation type="submission" date="2024-08" db="UniProtKB">
        <authorList>
            <consortium name="EnsemblMetazoa"/>
        </authorList>
    </citation>
    <scope>IDENTIFICATION</scope>
</reference>
<evidence type="ECO:0000313" key="10">
    <source>
        <dbReference type="Proteomes" id="UP000019118"/>
    </source>
</evidence>
<evidence type="ECO:0000259" key="8">
    <source>
        <dbReference type="PROSITE" id="PS50011"/>
    </source>
</evidence>
<dbReference type="GO" id="GO:0030154">
    <property type="term" value="P:cell differentiation"/>
    <property type="evidence" value="ECO:0007669"/>
    <property type="project" value="TreeGrafter"/>
</dbReference>
<dbReference type="PANTHER" id="PTHR24057">
    <property type="entry name" value="GLYCOGEN SYNTHASE KINASE-3 ALPHA"/>
    <property type="match status" value="1"/>
</dbReference>
<proteinExistence type="inferred from homology"/>
<evidence type="ECO:0000256" key="4">
    <source>
        <dbReference type="ARBA" id="ARBA00022741"/>
    </source>
</evidence>
<dbReference type="GO" id="GO:0005829">
    <property type="term" value="C:cytosol"/>
    <property type="evidence" value="ECO:0007669"/>
    <property type="project" value="TreeGrafter"/>
</dbReference>
<dbReference type="GO" id="GO:0032436">
    <property type="term" value="P:positive regulation of proteasomal ubiquitin-dependent protein catabolic process"/>
    <property type="evidence" value="ECO:0007669"/>
    <property type="project" value="TreeGrafter"/>
</dbReference>
<dbReference type="InterPro" id="IPR050591">
    <property type="entry name" value="GSK-3"/>
</dbReference>
<evidence type="ECO:0000256" key="7">
    <source>
        <dbReference type="PROSITE-ProRule" id="PRU10141"/>
    </source>
</evidence>
<organism evidence="9 10">
    <name type="scientific">Dendroctonus ponderosae</name>
    <name type="common">Mountain pine beetle</name>
    <dbReference type="NCBI Taxonomy" id="77166"/>
    <lineage>
        <taxon>Eukaryota</taxon>
        <taxon>Metazoa</taxon>
        <taxon>Ecdysozoa</taxon>
        <taxon>Arthropoda</taxon>
        <taxon>Hexapoda</taxon>
        <taxon>Insecta</taxon>
        <taxon>Pterygota</taxon>
        <taxon>Neoptera</taxon>
        <taxon>Endopterygota</taxon>
        <taxon>Coleoptera</taxon>
        <taxon>Polyphaga</taxon>
        <taxon>Cucujiformia</taxon>
        <taxon>Curculionidae</taxon>
        <taxon>Scolytinae</taxon>
        <taxon>Dendroctonus</taxon>
    </lineage>
</organism>
<dbReference type="PANTHER" id="PTHR24057:SF0">
    <property type="entry name" value="PROTEIN KINASE SHAGGY-RELATED"/>
    <property type="match status" value="1"/>
</dbReference>
<protein>
    <recommendedName>
        <fullName evidence="8">Protein kinase domain-containing protein</fullName>
    </recommendedName>
</protein>
<dbReference type="Pfam" id="PF00069">
    <property type="entry name" value="Pkinase"/>
    <property type="match status" value="1"/>
</dbReference>
<evidence type="ECO:0000256" key="3">
    <source>
        <dbReference type="ARBA" id="ARBA00022679"/>
    </source>
</evidence>
<keyword evidence="5" id="KW-0418">Kinase</keyword>
<dbReference type="PROSITE" id="PS00107">
    <property type="entry name" value="PROTEIN_KINASE_ATP"/>
    <property type="match status" value="1"/>
</dbReference>
<dbReference type="EnsemblMetazoa" id="XM_019913211.1">
    <property type="protein sequence ID" value="XP_019768770.1"/>
    <property type="gene ID" value="LOC109543472"/>
</dbReference>
<keyword evidence="2" id="KW-0723">Serine/threonine-protein kinase</keyword>
<dbReference type="InterPro" id="IPR017441">
    <property type="entry name" value="Protein_kinase_ATP_BS"/>
</dbReference>
<feature type="domain" description="Protein kinase" evidence="8">
    <location>
        <begin position="134"/>
        <end position="229"/>
    </location>
</feature>
<dbReference type="GO" id="GO:0070507">
    <property type="term" value="P:regulation of microtubule cytoskeleton organization"/>
    <property type="evidence" value="ECO:0007669"/>
    <property type="project" value="TreeGrafter"/>
</dbReference>
<dbReference type="PROSITE" id="PS50011">
    <property type="entry name" value="PROTEIN_KINASE_DOM"/>
    <property type="match status" value="1"/>
</dbReference>
<dbReference type="Proteomes" id="UP000019118">
    <property type="component" value="Unassembled WGS sequence"/>
</dbReference>
<evidence type="ECO:0000313" key="9">
    <source>
        <dbReference type="EnsemblMetazoa" id="XP_019768770.1"/>
    </source>
</evidence>
<dbReference type="SUPFAM" id="SSF56112">
    <property type="entry name" value="Protein kinase-like (PK-like)"/>
    <property type="match status" value="1"/>
</dbReference>
<dbReference type="GO" id="GO:0090090">
    <property type="term" value="P:negative regulation of canonical Wnt signaling pathway"/>
    <property type="evidence" value="ECO:0007669"/>
    <property type="project" value="TreeGrafter"/>
</dbReference>
<evidence type="ECO:0000256" key="5">
    <source>
        <dbReference type="ARBA" id="ARBA00022777"/>
    </source>
</evidence>
<evidence type="ECO:0000256" key="2">
    <source>
        <dbReference type="ARBA" id="ARBA00022527"/>
    </source>
</evidence>
<sequence length="229" mass="26348">MSVKFKDRYNLSCSDLKFMTKVANNPDFPHAAEDVAALRKRKACRQRSFKYGLVHSDLQLPKCKQKLKHSTLEPGCNVDLSAKKESFGGCARWWRKLKICLHRRCEKASKDGSKVTTVVATPGQGPDRPQEVSYTDTKVIGNGSFGVVYQAKLCETNELVAIKKVLQDKRFKNRELQIMRKLEHCNIVKLKYFFYSSGDKKDEVYLNLVLEYIPETVYKVARHYSKSKQ</sequence>
<dbReference type="InterPro" id="IPR011009">
    <property type="entry name" value="Kinase-like_dom_sf"/>
</dbReference>
<dbReference type="InterPro" id="IPR000719">
    <property type="entry name" value="Prot_kinase_dom"/>
</dbReference>
<dbReference type="GO" id="GO:0007165">
    <property type="term" value="P:signal transduction"/>
    <property type="evidence" value="ECO:0007669"/>
    <property type="project" value="TreeGrafter"/>
</dbReference>
<evidence type="ECO:0000256" key="6">
    <source>
        <dbReference type="ARBA" id="ARBA00022840"/>
    </source>
</evidence>
<evidence type="ECO:0000256" key="1">
    <source>
        <dbReference type="ARBA" id="ARBA00005527"/>
    </source>
</evidence>
<reference evidence="10" key="1">
    <citation type="journal article" date="2013" name="Genome Biol.">
        <title>Draft genome of the mountain pine beetle, Dendroctonus ponderosae Hopkins, a major forest pest.</title>
        <authorList>
            <person name="Keeling C.I."/>
            <person name="Yuen M.M."/>
            <person name="Liao N.Y."/>
            <person name="Docking T.R."/>
            <person name="Chan S.K."/>
            <person name="Taylor G.A."/>
            <person name="Palmquist D.L."/>
            <person name="Jackman S.D."/>
            <person name="Nguyen A."/>
            <person name="Li M."/>
            <person name="Henderson H."/>
            <person name="Janes J.K."/>
            <person name="Zhao Y."/>
            <person name="Pandoh P."/>
            <person name="Moore R."/>
            <person name="Sperling F.A."/>
            <person name="Huber D.P."/>
            <person name="Birol I."/>
            <person name="Jones S.J."/>
            <person name="Bohlmann J."/>
        </authorList>
    </citation>
    <scope>NUCLEOTIDE SEQUENCE</scope>
</reference>
<keyword evidence="4 7" id="KW-0547">Nucleotide-binding</keyword>
<dbReference type="GO" id="GO:0005634">
    <property type="term" value="C:nucleus"/>
    <property type="evidence" value="ECO:0007669"/>
    <property type="project" value="TreeGrafter"/>
</dbReference>